<accession>A0AAD2FNZ6</accession>
<organism evidence="2 3">
    <name type="scientific">Cylindrotheca closterium</name>
    <dbReference type="NCBI Taxonomy" id="2856"/>
    <lineage>
        <taxon>Eukaryota</taxon>
        <taxon>Sar</taxon>
        <taxon>Stramenopiles</taxon>
        <taxon>Ochrophyta</taxon>
        <taxon>Bacillariophyta</taxon>
        <taxon>Bacillariophyceae</taxon>
        <taxon>Bacillariophycidae</taxon>
        <taxon>Bacillariales</taxon>
        <taxon>Bacillariaceae</taxon>
        <taxon>Cylindrotheca</taxon>
    </lineage>
</organism>
<sequence length="172" mass="19952">MPIDGKVSSEETSSNSLCLQEELQEECITSIEYKASSKSSSVTTSVDTQSSFESLDTLEVIPKGILLKARTSCIPPPASAIETRFFYGWAQQPIPDSLPSSTSRRQRRRGTTESTSNRYDRVKTTRFPLREEEEEDRERKYWAVKQKQRIRKRHPKKTVLDEQWVITCRFLW</sequence>
<name>A0AAD2FNZ6_9STRA</name>
<protein>
    <submittedName>
        <fullName evidence="2">Uncharacterized protein</fullName>
    </submittedName>
</protein>
<reference evidence="2" key="1">
    <citation type="submission" date="2023-08" db="EMBL/GenBank/DDBJ databases">
        <authorList>
            <person name="Audoor S."/>
            <person name="Bilcke G."/>
        </authorList>
    </citation>
    <scope>NUCLEOTIDE SEQUENCE</scope>
</reference>
<dbReference type="Proteomes" id="UP001295423">
    <property type="component" value="Unassembled WGS sequence"/>
</dbReference>
<dbReference type="EMBL" id="CAKOGP040001736">
    <property type="protein sequence ID" value="CAJ1947857.1"/>
    <property type="molecule type" value="Genomic_DNA"/>
</dbReference>
<feature type="region of interest" description="Disordered" evidence="1">
    <location>
        <begin position="93"/>
        <end position="124"/>
    </location>
</feature>
<gene>
    <name evidence="2" type="ORF">CYCCA115_LOCUS11343</name>
</gene>
<keyword evidence="3" id="KW-1185">Reference proteome</keyword>
<dbReference type="AlphaFoldDB" id="A0AAD2FNZ6"/>
<proteinExistence type="predicted"/>
<evidence type="ECO:0000313" key="2">
    <source>
        <dbReference type="EMBL" id="CAJ1947857.1"/>
    </source>
</evidence>
<evidence type="ECO:0000313" key="3">
    <source>
        <dbReference type="Proteomes" id="UP001295423"/>
    </source>
</evidence>
<comment type="caution">
    <text evidence="2">The sequence shown here is derived from an EMBL/GenBank/DDBJ whole genome shotgun (WGS) entry which is preliminary data.</text>
</comment>
<evidence type="ECO:0000256" key="1">
    <source>
        <dbReference type="SAM" id="MobiDB-lite"/>
    </source>
</evidence>